<evidence type="ECO:0000313" key="3">
    <source>
        <dbReference type="Proteomes" id="UP000187323"/>
    </source>
</evidence>
<dbReference type="EMBL" id="MPTC01000011">
    <property type="protein sequence ID" value="OMD40075.1"/>
    <property type="molecule type" value="Genomic_DNA"/>
</dbReference>
<protein>
    <recommendedName>
        <fullName evidence="5">Aspartyl-phosphate phosphatase Spo0E family protein</fullName>
    </recommendedName>
</protein>
<dbReference type="EMBL" id="MPTO01000012">
    <property type="protein sequence ID" value="OME19809.1"/>
    <property type="molecule type" value="Genomic_DNA"/>
</dbReference>
<evidence type="ECO:0000313" key="4">
    <source>
        <dbReference type="Proteomes" id="UP000187439"/>
    </source>
</evidence>
<dbReference type="OrthoDB" id="2663084at2"/>
<evidence type="ECO:0000313" key="2">
    <source>
        <dbReference type="EMBL" id="OME19809.1"/>
    </source>
</evidence>
<accession>A0A1R0XYA6</accession>
<sequence>MNELLRELEEERRKLNTLGEQLIKQSISLSGHQAFQEQSQKVDQLVACYHHMKAKQKQQVR</sequence>
<reference evidence="3 4" key="1">
    <citation type="submission" date="2016-10" db="EMBL/GenBank/DDBJ databases">
        <title>Paenibacillus species isolates.</title>
        <authorList>
            <person name="Beno S.M."/>
        </authorList>
    </citation>
    <scope>NUCLEOTIDE SEQUENCE [LARGE SCALE GENOMIC DNA]</scope>
    <source>
        <strain evidence="1 4">FSL H7-0710</strain>
        <strain evidence="2 3">FSL H7-0918</strain>
    </source>
</reference>
<organism evidence="1 4">
    <name type="scientific">Paenibacillus odorifer</name>
    <dbReference type="NCBI Taxonomy" id="189426"/>
    <lineage>
        <taxon>Bacteria</taxon>
        <taxon>Bacillati</taxon>
        <taxon>Bacillota</taxon>
        <taxon>Bacilli</taxon>
        <taxon>Bacillales</taxon>
        <taxon>Paenibacillaceae</taxon>
        <taxon>Paenibacillus</taxon>
    </lineage>
</organism>
<dbReference type="RefSeq" id="WP_076119668.1">
    <property type="nucleotide sequence ID" value="NZ_MPTC01000011.1"/>
</dbReference>
<dbReference type="AlphaFoldDB" id="A0A1R0XYA6"/>
<name>A0A1R0XYA6_9BACL</name>
<evidence type="ECO:0008006" key="5">
    <source>
        <dbReference type="Google" id="ProtNLM"/>
    </source>
</evidence>
<dbReference type="Proteomes" id="UP000187439">
    <property type="component" value="Unassembled WGS sequence"/>
</dbReference>
<evidence type="ECO:0000313" key="1">
    <source>
        <dbReference type="EMBL" id="OMD40075.1"/>
    </source>
</evidence>
<gene>
    <name evidence="2" type="ORF">BSK47_14655</name>
    <name evidence="1" type="ORF">BSK52_14365</name>
</gene>
<proteinExistence type="predicted"/>
<comment type="caution">
    <text evidence="1">The sequence shown here is derived from an EMBL/GenBank/DDBJ whole genome shotgun (WGS) entry which is preliminary data.</text>
</comment>
<dbReference type="Proteomes" id="UP000187323">
    <property type="component" value="Unassembled WGS sequence"/>
</dbReference>